<feature type="compositionally biased region" description="Acidic residues" evidence="3">
    <location>
        <begin position="259"/>
        <end position="282"/>
    </location>
</feature>
<evidence type="ECO:0000259" key="4">
    <source>
        <dbReference type="PROSITE" id="PS50175"/>
    </source>
</evidence>
<accession>Q45W60</accession>
<dbReference type="CDD" id="cd00303">
    <property type="entry name" value="retropepsin_like"/>
    <property type="match status" value="1"/>
</dbReference>
<dbReference type="VEuPathDB" id="FungiDB:AGR57_12567"/>
<keyword evidence="1" id="KW-0645">Protease</keyword>
<dbReference type="GO" id="GO:0006508">
    <property type="term" value="P:proteolysis"/>
    <property type="evidence" value="ECO:0007669"/>
    <property type="project" value="InterPro"/>
</dbReference>
<dbReference type="InterPro" id="IPR001969">
    <property type="entry name" value="Aspartic_peptidase_AS"/>
</dbReference>
<feature type="compositionally biased region" description="Basic and acidic residues" evidence="3">
    <location>
        <begin position="549"/>
        <end position="568"/>
    </location>
</feature>
<dbReference type="Pfam" id="PF13352">
    <property type="entry name" value="DUF4100"/>
    <property type="match status" value="1"/>
</dbReference>
<proteinExistence type="predicted"/>
<evidence type="ECO:0000256" key="2">
    <source>
        <dbReference type="ARBA" id="ARBA00022801"/>
    </source>
</evidence>
<dbReference type="Pfam" id="PF13650">
    <property type="entry name" value="Asp_protease_2"/>
    <property type="match status" value="1"/>
</dbReference>
<dbReference type="GO" id="GO:0004190">
    <property type="term" value="F:aspartic-type endopeptidase activity"/>
    <property type="evidence" value="ECO:0007669"/>
    <property type="project" value="UniProtKB-KW"/>
</dbReference>
<protein>
    <submittedName>
        <fullName evidence="5">Gag</fullName>
    </submittedName>
</protein>
<evidence type="ECO:0000313" key="5">
    <source>
        <dbReference type="EMBL" id="AAZ28941.1"/>
    </source>
</evidence>
<reference evidence="5" key="1">
    <citation type="submission" date="2005-06" db="EMBL/GenBank/DDBJ databases">
        <title>Divergent groups of LTR retrotransposons from Phanerochaete chrysosporium.</title>
        <authorList>
            <person name="Novikova O."/>
            <person name="Fursov M."/>
            <person name="Shutov O."/>
            <person name="Blinov A."/>
        </authorList>
    </citation>
    <scope>NUCLEOTIDE SEQUENCE</scope>
    <source>
        <strain evidence="5">RP-78</strain>
    </source>
</reference>
<feature type="region of interest" description="Disordered" evidence="3">
    <location>
        <begin position="1"/>
        <end position="47"/>
    </location>
</feature>
<dbReference type="Gene3D" id="2.40.70.10">
    <property type="entry name" value="Acid Proteases"/>
    <property type="match status" value="1"/>
</dbReference>
<organism evidence="5">
    <name type="scientific">Phanerochaete chrysosporium (strain RP-78 / ATCC MYA-4764 / FGSC 9002)</name>
    <name type="common">White-rot fungus</name>
    <name type="synonym">Sporotrichum pruinosum</name>
    <dbReference type="NCBI Taxonomy" id="273507"/>
    <lineage>
        <taxon>Eukaryota</taxon>
        <taxon>Fungi</taxon>
        <taxon>Dikarya</taxon>
        <taxon>Basidiomycota</taxon>
        <taxon>Agaricomycotina</taxon>
        <taxon>Agaricomycetes</taxon>
        <taxon>Polyporales</taxon>
        <taxon>Phanerochaetaceae</taxon>
        <taxon>Phanerodontia</taxon>
        <taxon>Phanerodontia chrysosporium</taxon>
    </lineage>
</organism>
<dbReference type="SMR" id="Q45W60"/>
<evidence type="ECO:0000256" key="1">
    <source>
        <dbReference type="ARBA" id="ARBA00022750"/>
    </source>
</evidence>
<feature type="compositionally biased region" description="Basic residues" evidence="3">
    <location>
        <begin position="287"/>
        <end position="305"/>
    </location>
</feature>
<feature type="compositionally biased region" description="Polar residues" evidence="3">
    <location>
        <begin position="31"/>
        <end position="42"/>
    </location>
</feature>
<feature type="region of interest" description="Disordered" evidence="3">
    <location>
        <begin position="506"/>
        <end position="579"/>
    </location>
</feature>
<feature type="region of interest" description="Disordered" evidence="3">
    <location>
        <begin position="243"/>
        <end position="329"/>
    </location>
</feature>
<dbReference type="InterPro" id="IPR001995">
    <property type="entry name" value="Peptidase_A2_cat"/>
</dbReference>
<keyword evidence="2" id="KW-0378">Hydrolase</keyword>
<dbReference type="PROSITE" id="PS00141">
    <property type="entry name" value="ASP_PROTEASE"/>
    <property type="match status" value="1"/>
</dbReference>
<keyword evidence="1" id="KW-0064">Aspartyl protease</keyword>
<dbReference type="SUPFAM" id="SSF50630">
    <property type="entry name" value="Acid proteases"/>
    <property type="match status" value="1"/>
</dbReference>
<sequence length="854" mass="92850">MTQSSTGIKKKTVVPPSERVLRERDHRRANSAPSPESNTRRTMPQAAAATAAVPLLVQTMPLPGAKGAPHFTGKNVRRFVEAIELTGKAAGLSEHEMPPLLLRYSSRDVRETMAGEGSVMNGNDWSKAKGMLIFYYGSRDRDTRRTAEELRSFSKKSSRKKVGSLRALDRYFCNFSKKAGTLVADKLITQAENDHLFYRGLPSRIRAKIKGRLVTLLSSQGKALSAKCPPSVQETLAAARGVFDPEDIDFSPGRKSRSEDDESSSEDDSSSDESDDSDESDSDDGRKKGKGRGRSPGKRSKKSRDRRCSSEVRAKPAPSTTTTSQEGGQMKELKDLADSMRQLLAVHVGMSNRPPSTPPTLFSPQGAPRSCYMCGKTEGTDLFHRIGMGNCPDTRELIAAGVIQYSPQGGLVYVDGRQLPRSPGAGTGGIAGLIRQEIAQGRGGRDPPPHQSRAAMNLGLYADDQPVLRGGTVAMTVETAYAFPTTRAQAKAAGDDPVKYVRIEEEAGPSGARGPAVRKPADPQGEFTRTRETVDAPPAVPHPSNLEGSWRERAGVDQDGRDDEDNRQKGRGTKPFRFTSTVQEQVASSTVREQLLDTKVTISLREIIAVSPDLQRQFGMLVKTRREYNAKAGEWEVVETEADRSASNDTSTTGEPQGDEPGVAYLTLQPGEDPHEILGRYTSAVSLGVKKSFARVVPIVEGVFGGEKVKFLLDSGSELNLVTRRVWEQTGVPIDEDGKRWSLRGIGGESVSLLGCARDAPVQIGGKNFDHHFFVSTREHGDYDGILGQPWLDWFSADVSYNRGGPTNLVAYPSGDKKGAHTSVEICGAYNPRNADRLILTSHAHVEERAAGFQ</sequence>
<evidence type="ECO:0000256" key="3">
    <source>
        <dbReference type="SAM" id="MobiDB-lite"/>
    </source>
</evidence>
<name>Q45W60_PHACR</name>
<gene>
    <name evidence="5" type="primary">gag</name>
</gene>
<feature type="region of interest" description="Disordered" evidence="3">
    <location>
        <begin position="639"/>
        <end position="663"/>
    </location>
</feature>
<dbReference type="InterPro" id="IPR021109">
    <property type="entry name" value="Peptidase_aspartic_dom_sf"/>
</dbReference>
<dbReference type="PROSITE" id="PS50175">
    <property type="entry name" value="ASP_PROT_RETROV"/>
    <property type="match status" value="1"/>
</dbReference>
<dbReference type="InterPro" id="IPR025165">
    <property type="entry name" value="DUF4100"/>
</dbReference>
<dbReference type="EMBL" id="DQ097842">
    <property type="protein sequence ID" value="AAZ28941.1"/>
    <property type="molecule type" value="Genomic_DNA"/>
</dbReference>
<feature type="compositionally biased region" description="Polar residues" evidence="3">
    <location>
        <begin position="318"/>
        <end position="327"/>
    </location>
</feature>
<feature type="domain" description="Peptidase A2" evidence="4">
    <location>
        <begin position="709"/>
        <end position="748"/>
    </location>
</feature>
<dbReference type="AlphaFoldDB" id="Q45W60"/>
<feature type="compositionally biased region" description="Basic and acidic residues" evidence="3">
    <location>
        <begin position="19"/>
        <end position="28"/>
    </location>
</feature>